<dbReference type="PANTHER" id="PTHR48005:SF95">
    <property type="entry name" value="PROTEIN KINASE DOMAIN-CONTAINING PROTEIN"/>
    <property type="match status" value="1"/>
</dbReference>
<keyword evidence="8" id="KW-0808">Transferase</keyword>
<keyword evidence="6" id="KW-0597">Phosphoprotein</keyword>
<keyword evidence="11" id="KW-0677">Repeat</keyword>
<keyword evidence="10" id="KW-0732">Signal</keyword>
<dbReference type="InterPro" id="IPR011009">
    <property type="entry name" value="Kinase-like_dom_sf"/>
</dbReference>
<dbReference type="FunFam" id="3.80.10.10:FF:000177">
    <property type="entry name" value="Leucine-rich repeat receptor-like serine/threonine-protein kinase At1g17230"/>
    <property type="match status" value="1"/>
</dbReference>
<keyword evidence="5" id="KW-0723">Serine/threonine-protein kinase</keyword>
<keyword evidence="13 25" id="KW-0418">Kinase</keyword>
<dbReference type="InterPro" id="IPR001611">
    <property type="entry name" value="Leu-rich_rpt"/>
</dbReference>
<organism evidence="25 26">
    <name type="scientific">Cucumis melo var. makuwa</name>
    <name type="common">Oriental melon</name>
    <dbReference type="NCBI Taxonomy" id="1194695"/>
    <lineage>
        <taxon>Eukaryota</taxon>
        <taxon>Viridiplantae</taxon>
        <taxon>Streptophyta</taxon>
        <taxon>Embryophyta</taxon>
        <taxon>Tracheophyta</taxon>
        <taxon>Spermatophyta</taxon>
        <taxon>Magnoliopsida</taxon>
        <taxon>eudicotyledons</taxon>
        <taxon>Gunneridae</taxon>
        <taxon>Pentapetalae</taxon>
        <taxon>rosids</taxon>
        <taxon>fabids</taxon>
        <taxon>Cucurbitales</taxon>
        <taxon>Cucurbitaceae</taxon>
        <taxon>Benincaseae</taxon>
        <taxon>Cucumis</taxon>
    </lineage>
</organism>
<keyword evidence="12 22" id="KW-0547">Nucleotide-binding</keyword>
<evidence type="ECO:0000256" key="14">
    <source>
        <dbReference type="ARBA" id="ARBA00022840"/>
    </source>
</evidence>
<dbReference type="Gene3D" id="3.80.10.10">
    <property type="entry name" value="Ribonuclease Inhibitor"/>
    <property type="match status" value="3"/>
</dbReference>
<keyword evidence="4" id="KW-0964">Secreted</keyword>
<comment type="subcellular location">
    <subcellularLocation>
        <location evidence="2">Membrane</location>
        <topology evidence="2">Single-pass type I membrane protein</topology>
    </subcellularLocation>
    <subcellularLocation>
        <location evidence="1">Secreted</location>
        <location evidence="1">Cell wall</location>
    </subcellularLocation>
</comment>
<dbReference type="Gene3D" id="1.10.510.10">
    <property type="entry name" value="Transferase(Phosphotransferase) domain 1"/>
    <property type="match status" value="1"/>
</dbReference>
<dbReference type="SUPFAM" id="SSF56112">
    <property type="entry name" value="Protein kinase-like (PK-like)"/>
    <property type="match status" value="1"/>
</dbReference>
<evidence type="ECO:0000256" key="23">
    <source>
        <dbReference type="SAM" id="Phobius"/>
    </source>
</evidence>
<keyword evidence="7" id="KW-0433">Leucine-rich repeat</keyword>
<dbReference type="InterPro" id="IPR017441">
    <property type="entry name" value="Protein_kinase_ATP_BS"/>
</dbReference>
<dbReference type="FunFam" id="1.10.510.10:FF:000479">
    <property type="entry name" value="Leucine-rich repeat receptor-like protein kinase"/>
    <property type="match status" value="1"/>
</dbReference>
<keyword evidence="16 23" id="KW-0472">Membrane</keyword>
<comment type="catalytic activity">
    <reaction evidence="21">
        <text>L-seryl-[protein] + ATP = O-phospho-L-seryl-[protein] + ADP + H(+)</text>
        <dbReference type="Rhea" id="RHEA:17989"/>
        <dbReference type="Rhea" id="RHEA-COMP:9863"/>
        <dbReference type="Rhea" id="RHEA-COMP:11604"/>
        <dbReference type="ChEBI" id="CHEBI:15378"/>
        <dbReference type="ChEBI" id="CHEBI:29999"/>
        <dbReference type="ChEBI" id="CHEBI:30616"/>
        <dbReference type="ChEBI" id="CHEBI:83421"/>
        <dbReference type="ChEBI" id="CHEBI:456216"/>
        <dbReference type="EC" id="2.7.11.1"/>
    </reaction>
</comment>
<dbReference type="Proteomes" id="UP000321393">
    <property type="component" value="Unassembled WGS sequence"/>
</dbReference>
<evidence type="ECO:0000259" key="24">
    <source>
        <dbReference type="PROSITE" id="PS50011"/>
    </source>
</evidence>
<dbReference type="PANTHER" id="PTHR48005">
    <property type="entry name" value="LEUCINE RICH REPEAT KINASE 2"/>
    <property type="match status" value="1"/>
</dbReference>
<dbReference type="Pfam" id="PF08263">
    <property type="entry name" value="LRRNT_2"/>
    <property type="match status" value="1"/>
</dbReference>
<keyword evidence="4" id="KW-0134">Cell wall</keyword>
<dbReference type="SMART" id="SM00369">
    <property type="entry name" value="LRR_TYP"/>
    <property type="match status" value="5"/>
</dbReference>
<evidence type="ECO:0000313" key="26">
    <source>
        <dbReference type="Proteomes" id="UP000321393"/>
    </source>
</evidence>
<dbReference type="InterPro" id="IPR000719">
    <property type="entry name" value="Prot_kinase_dom"/>
</dbReference>
<accession>A0A5A7UNF5</accession>
<dbReference type="AlphaFoldDB" id="A0A5A7UNF5"/>
<name>A0A5A7UNF5_CUCMM</name>
<evidence type="ECO:0000256" key="4">
    <source>
        <dbReference type="ARBA" id="ARBA00022512"/>
    </source>
</evidence>
<dbReference type="InterPro" id="IPR032675">
    <property type="entry name" value="LRR_dom_sf"/>
</dbReference>
<evidence type="ECO:0000256" key="12">
    <source>
        <dbReference type="ARBA" id="ARBA00022741"/>
    </source>
</evidence>
<dbReference type="PROSITE" id="PS51450">
    <property type="entry name" value="LRR"/>
    <property type="match status" value="1"/>
</dbReference>
<evidence type="ECO:0000256" key="10">
    <source>
        <dbReference type="ARBA" id="ARBA00022729"/>
    </source>
</evidence>
<dbReference type="Pfam" id="PF13855">
    <property type="entry name" value="LRR_8"/>
    <property type="match status" value="2"/>
</dbReference>
<dbReference type="PROSITE" id="PS00109">
    <property type="entry name" value="PROTEIN_KINASE_TYR"/>
    <property type="match status" value="1"/>
</dbReference>
<evidence type="ECO:0000256" key="5">
    <source>
        <dbReference type="ARBA" id="ARBA00022527"/>
    </source>
</evidence>
<evidence type="ECO:0000256" key="22">
    <source>
        <dbReference type="PROSITE-ProRule" id="PRU10141"/>
    </source>
</evidence>
<dbReference type="Pfam" id="PF00560">
    <property type="entry name" value="LRR_1"/>
    <property type="match status" value="4"/>
</dbReference>
<evidence type="ECO:0000256" key="2">
    <source>
        <dbReference type="ARBA" id="ARBA00004479"/>
    </source>
</evidence>
<evidence type="ECO:0000256" key="18">
    <source>
        <dbReference type="ARBA" id="ARBA00023180"/>
    </source>
</evidence>
<keyword evidence="9 23" id="KW-0812">Transmembrane</keyword>
<dbReference type="InterPro" id="IPR003591">
    <property type="entry name" value="Leu-rich_rpt_typical-subtyp"/>
</dbReference>
<reference evidence="25 26" key="1">
    <citation type="submission" date="2019-08" db="EMBL/GenBank/DDBJ databases">
        <title>Draft genome sequences of two oriental melons (Cucumis melo L. var makuwa).</title>
        <authorList>
            <person name="Kwon S.-Y."/>
        </authorList>
    </citation>
    <scope>NUCLEOTIDE SEQUENCE [LARGE SCALE GENOMIC DNA]</scope>
    <source>
        <strain evidence="26">cv. SW 3</strain>
        <tissue evidence="25">Leaf</tissue>
    </source>
</reference>
<dbReference type="PROSITE" id="PS50011">
    <property type="entry name" value="PROTEIN_KINASE_DOM"/>
    <property type="match status" value="1"/>
</dbReference>
<evidence type="ECO:0000256" key="7">
    <source>
        <dbReference type="ARBA" id="ARBA00022614"/>
    </source>
</evidence>
<dbReference type="PRINTS" id="PR00019">
    <property type="entry name" value="LEURICHRPT"/>
</dbReference>
<dbReference type="PROSITE" id="PS00107">
    <property type="entry name" value="PROTEIN_KINASE_ATP"/>
    <property type="match status" value="1"/>
</dbReference>
<comment type="caution">
    <text evidence="25">The sequence shown here is derived from an EMBL/GenBank/DDBJ whole genome shotgun (WGS) entry which is preliminary data.</text>
</comment>
<dbReference type="InterPro" id="IPR013210">
    <property type="entry name" value="LRR_N_plant-typ"/>
</dbReference>
<evidence type="ECO:0000256" key="17">
    <source>
        <dbReference type="ARBA" id="ARBA00023170"/>
    </source>
</evidence>
<dbReference type="InterPro" id="IPR008266">
    <property type="entry name" value="Tyr_kinase_AS"/>
</dbReference>
<evidence type="ECO:0000256" key="19">
    <source>
        <dbReference type="ARBA" id="ARBA00038043"/>
    </source>
</evidence>
<keyword evidence="15 23" id="KW-1133">Transmembrane helix</keyword>
<dbReference type="GO" id="GO:0004674">
    <property type="term" value="F:protein serine/threonine kinase activity"/>
    <property type="evidence" value="ECO:0007669"/>
    <property type="project" value="UniProtKB-KW"/>
</dbReference>
<sequence>MTNQIKHPIPLPVVAKSVVLLLFLTILCKTRAIITTETEALLKWKASLPKQSILDTWVILPSNSSSSSSKALSNPCQWKGITCNNESTHVIEINLANTGLNGTIESLDFSSFPNLLRLDLKLNNLNGSIPPSIGLLSKLQFFDLSTNSFNSTLPSSLANFTEVYELDVSRNNLTGGLHPSFFPTEDSKFGWKSMQNLLMQDTMVEGELPEEFGNMKSLSIIALDRCKFYGSIPKAIGNLENLTILRLNGNGNFSGEIPEGIGKLTKLVDLRLFDNKLSGALPQGLGISSPLATVHIFENNFTGPLPPGLCSHGQLVNFTAFTNSFTGPIPSFKNCSNLYRLRLEHNQLTGNVEEAFGVYPNLTYIDLSDNKLTGKLSPNWGKCKNLTKLSIATNMVTGEIPKEITQLKNLAVLDLSFNNFSGPIPKNIGDLSSLLSLQLQGNRQLSGNIPMEIGNLLNLQSLDLSMNKIEGSIPTQIGDCLRLQNLSLSMNRLNDSIPFEIGNLLSLEDLLDLSNNSLVGEIPSSLGRLVHLERLNLSHNHLSGKIPDSLKDMMGLVSINLSFNNLSGPLPSGGVFDKAQLQDFVNNTGLCGNIEGMQRCYVSTGESKRNQKLLIILVPTLLGVLLFSLILFGIISWFRRKKVVKESNGTPKMEPKSQFPNLWGYDGKLVYDEIIQATENFDDKYCIGRGGSGTVYKAEMSSGEVFAVKKLDFWDSDMGMENLKSFKREVATLTEVRHRNIVKLYGFCSRGENTFLVYDFIERGSLWEVLRSEEKVIEVDWVKRVEILKGVAEALCYLHHDCVPAIVHCDVTTKNVLLDVDFEAHVADFGTARFLKFDALHSTDVAGTHGYMAPELAYTSKVTEKCDVYSFGVVSLEVLMGRHPGEALLPLQSSAQKAIEMEALLDPRLACPQRGKLLSELSSLVSIAISCVQAEPHLRPNMLNVCRLMGLN</sequence>
<keyword evidence="14 22" id="KW-0067">ATP-binding</keyword>
<evidence type="ECO:0000313" key="25">
    <source>
        <dbReference type="EMBL" id="KAA0055111.1"/>
    </source>
</evidence>
<proteinExistence type="inferred from homology"/>
<feature type="transmembrane region" description="Helical" evidence="23">
    <location>
        <begin position="613"/>
        <end position="638"/>
    </location>
</feature>
<dbReference type="FunFam" id="3.80.10.10:FF:000400">
    <property type="entry name" value="Nuclear pore complex protein NUP107"/>
    <property type="match status" value="1"/>
</dbReference>
<keyword evidence="17 25" id="KW-0675">Receptor</keyword>
<dbReference type="Pfam" id="PF00069">
    <property type="entry name" value="Pkinase"/>
    <property type="match status" value="1"/>
</dbReference>
<comment type="similarity">
    <text evidence="19">Belongs to the polygalacturonase-inhibiting protein family.</text>
</comment>
<gene>
    <name evidence="25" type="ORF">E6C27_scaffold231G00370</name>
</gene>
<dbReference type="FunFam" id="3.30.200.20:FF:000309">
    <property type="entry name" value="Leucine-rich repeat receptor protein kinase MSP1"/>
    <property type="match status" value="1"/>
</dbReference>
<keyword evidence="18" id="KW-0325">Glycoprotein</keyword>
<evidence type="ECO:0000256" key="16">
    <source>
        <dbReference type="ARBA" id="ARBA00023136"/>
    </source>
</evidence>
<evidence type="ECO:0000256" key="3">
    <source>
        <dbReference type="ARBA" id="ARBA00012513"/>
    </source>
</evidence>
<evidence type="ECO:0000256" key="1">
    <source>
        <dbReference type="ARBA" id="ARBA00004191"/>
    </source>
</evidence>
<dbReference type="OrthoDB" id="676979at2759"/>
<dbReference type="SUPFAM" id="SSF52058">
    <property type="entry name" value="L domain-like"/>
    <property type="match status" value="2"/>
</dbReference>
<evidence type="ECO:0000256" key="11">
    <source>
        <dbReference type="ARBA" id="ARBA00022737"/>
    </source>
</evidence>
<dbReference type="EC" id="2.7.11.1" evidence="3"/>
<evidence type="ECO:0000256" key="8">
    <source>
        <dbReference type="ARBA" id="ARBA00022679"/>
    </source>
</evidence>
<evidence type="ECO:0000256" key="21">
    <source>
        <dbReference type="ARBA" id="ARBA00048679"/>
    </source>
</evidence>
<evidence type="ECO:0000256" key="13">
    <source>
        <dbReference type="ARBA" id="ARBA00022777"/>
    </source>
</evidence>
<dbReference type="GO" id="GO:0005524">
    <property type="term" value="F:ATP binding"/>
    <property type="evidence" value="ECO:0007669"/>
    <property type="project" value="UniProtKB-UniRule"/>
</dbReference>
<evidence type="ECO:0000256" key="15">
    <source>
        <dbReference type="ARBA" id="ARBA00022989"/>
    </source>
</evidence>
<feature type="binding site" evidence="22">
    <location>
        <position position="710"/>
    </location>
    <ligand>
        <name>ATP</name>
        <dbReference type="ChEBI" id="CHEBI:30616"/>
    </ligand>
</feature>
<evidence type="ECO:0000256" key="6">
    <source>
        <dbReference type="ARBA" id="ARBA00022553"/>
    </source>
</evidence>
<dbReference type="Gene3D" id="3.30.200.20">
    <property type="entry name" value="Phosphorylase Kinase, domain 1"/>
    <property type="match status" value="1"/>
</dbReference>
<evidence type="ECO:0000256" key="9">
    <source>
        <dbReference type="ARBA" id="ARBA00022692"/>
    </source>
</evidence>
<evidence type="ECO:0000256" key="20">
    <source>
        <dbReference type="ARBA" id="ARBA00047899"/>
    </source>
</evidence>
<dbReference type="EMBL" id="SSTE01008566">
    <property type="protein sequence ID" value="KAA0055111.1"/>
    <property type="molecule type" value="Genomic_DNA"/>
</dbReference>
<dbReference type="SMART" id="SM00220">
    <property type="entry name" value="S_TKc"/>
    <property type="match status" value="1"/>
</dbReference>
<dbReference type="GO" id="GO:0016020">
    <property type="term" value="C:membrane"/>
    <property type="evidence" value="ECO:0007669"/>
    <property type="project" value="UniProtKB-SubCell"/>
</dbReference>
<protein>
    <recommendedName>
        <fullName evidence="3">non-specific serine/threonine protein kinase</fullName>
        <ecNumber evidence="3">2.7.11.1</ecNumber>
    </recommendedName>
</protein>
<comment type="catalytic activity">
    <reaction evidence="20">
        <text>L-threonyl-[protein] + ATP = O-phospho-L-threonyl-[protein] + ADP + H(+)</text>
        <dbReference type="Rhea" id="RHEA:46608"/>
        <dbReference type="Rhea" id="RHEA-COMP:11060"/>
        <dbReference type="Rhea" id="RHEA-COMP:11605"/>
        <dbReference type="ChEBI" id="CHEBI:15378"/>
        <dbReference type="ChEBI" id="CHEBI:30013"/>
        <dbReference type="ChEBI" id="CHEBI:30616"/>
        <dbReference type="ChEBI" id="CHEBI:61977"/>
        <dbReference type="ChEBI" id="CHEBI:456216"/>
        <dbReference type="EC" id="2.7.11.1"/>
    </reaction>
</comment>
<feature type="domain" description="Protein kinase" evidence="24">
    <location>
        <begin position="681"/>
        <end position="952"/>
    </location>
</feature>
<dbReference type="InterPro" id="IPR051420">
    <property type="entry name" value="Ser_Thr_Kinases_DiverseReg"/>
</dbReference>